<dbReference type="AlphaFoldDB" id="A0A9D1D262"/>
<dbReference type="PROSITE" id="PS00670">
    <property type="entry name" value="D_2_HYDROXYACID_DH_2"/>
    <property type="match status" value="1"/>
</dbReference>
<accession>A0A9D1D262</accession>
<keyword evidence="2 4" id="KW-0560">Oxidoreductase</keyword>
<dbReference type="SUPFAM" id="SSF52283">
    <property type="entry name" value="Formate/glycerate dehydrogenase catalytic domain-like"/>
    <property type="match status" value="1"/>
</dbReference>
<evidence type="ECO:0000256" key="4">
    <source>
        <dbReference type="RuleBase" id="RU003719"/>
    </source>
</evidence>
<dbReference type="GO" id="GO:0051287">
    <property type="term" value="F:NAD binding"/>
    <property type="evidence" value="ECO:0007669"/>
    <property type="project" value="InterPro"/>
</dbReference>
<evidence type="ECO:0000259" key="5">
    <source>
        <dbReference type="Pfam" id="PF00389"/>
    </source>
</evidence>
<evidence type="ECO:0000313" key="8">
    <source>
        <dbReference type="Proteomes" id="UP000886886"/>
    </source>
</evidence>
<evidence type="ECO:0000259" key="6">
    <source>
        <dbReference type="Pfam" id="PF02826"/>
    </source>
</evidence>
<dbReference type="Pfam" id="PF02826">
    <property type="entry name" value="2-Hacid_dh_C"/>
    <property type="match status" value="1"/>
</dbReference>
<sequence>MSAAKKVLVTATNYSKICQRGKAMLEEKGFEILENPHGRPMTFEELKEVVGDVYGVVAGVDTWNEEVFALAPNLKVISRFGVGVDNIDVEKAKERGITVTNCRGANSNSVSEHAMALLLSSVRMIPRLMNSTREGQWERAVYHEFTELTIGLLGFGAIARMLAEKLLPFGSKIIAYDLYPNEAEAKRLGVTMVSEQELFEQSDVISIHVPSLPSTYHMINEETIRTMKDGVHIINTARGPIIDEKALYEGLKSGKIQGAAIDVYEQEPVDPKNPLFTLPNFIGTPHTAAESYENYDRCGRITAQAIIDVSEGRKPENLLTK</sequence>
<feature type="domain" description="D-isomer specific 2-hydroxyacid dehydrogenase catalytic" evidence="5">
    <location>
        <begin position="15"/>
        <end position="318"/>
    </location>
</feature>
<protein>
    <submittedName>
        <fullName evidence="7">Phosphoglycerate dehydrogenase</fullName>
    </submittedName>
</protein>
<dbReference type="InterPro" id="IPR006140">
    <property type="entry name" value="D-isomer_DH_NAD-bd"/>
</dbReference>
<reference evidence="7" key="1">
    <citation type="submission" date="2020-10" db="EMBL/GenBank/DDBJ databases">
        <authorList>
            <person name="Gilroy R."/>
        </authorList>
    </citation>
    <scope>NUCLEOTIDE SEQUENCE</scope>
    <source>
        <strain evidence="7">ChiSjej3B21-11622</strain>
    </source>
</reference>
<dbReference type="PANTHER" id="PTHR43761">
    <property type="entry name" value="D-ISOMER SPECIFIC 2-HYDROXYACID DEHYDROGENASE FAMILY PROTEIN (AFU_ORTHOLOGUE AFUA_1G13630)"/>
    <property type="match status" value="1"/>
</dbReference>
<dbReference type="PANTHER" id="PTHR43761:SF1">
    <property type="entry name" value="D-ISOMER SPECIFIC 2-HYDROXYACID DEHYDROGENASE CATALYTIC DOMAIN-CONTAINING PROTEIN-RELATED"/>
    <property type="match status" value="1"/>
</dbReference>
<evidence type="ECO:0000256" key="2">
    <source>
        <dbReference type="ARBA" id="ARBA00023002"/>
    </source>
</evidence>
<name>A0A9D1D262_9FIRM</name>
<dbReference type="GO" id="GO:0016616">
    <property type="term" value="F:oxidoreductase activity, acting on the CH-OH group of donors, NAD or NADP as acceptor"/>
    <property type="evidence" value="ECO:0007669"/>
    <property type="project" value="InterPro"/>
</dbReference>
<proteinExistence type="inferred from homology"/>
<dbReference type="InterPro" id="IPR006139">
    <property type="entry name" value="D-isomer_2_OHA_DH_cat_dom"/>
</dbReference>
<dbReference type="FunFam" id="3.40.50.720:FF:000203">
    <property type="entry name" value="D-3-phosphoglycerate dehydrogenase (SerA)"/>
    <property type="match status" value="1"/>
</dbReference>
<dbReference type="SUPFAM" id="SSF51735">
    <property type="entry name" value="NAD(P)-binding Rossmann-fold domains"/>
    <property type="match status" value="1"/>
</dbReference>
<dbReference type="InterPro" id="IPR050418">
    <property type="entry name" value="D-iso_2-hydroxyacid_DH_PdxB"/>
</dbReference>
<keyword evidence="3" id="KW-0520">NAD</keyword>
<evidence type="ECO:0000256" key="3">
    <source>
        <dbReference type="ARBA" id="ARBA00023027"/>
    </source>
</evidence>
<dbReference type="InterPro" id="IPR036291">
    <property type="entry name" value="NAD(P)-bd_dom_sf"/>
</dbReference>
<gene>
    <name evidence="7" type="ORF">IAB26_14985</name>
</gene>
<organism evidence="7 8">
    <name type="scientific">Candidatus Limivivens merdigallinarum</name>
    <dbReference type="NCBI Taxonomy" id="2840859"/>
    <lineage>
        <taxon>Bacteria</taxon>
        <taxon>Bacillati</taxon>
        <taxon>Bacillota</taxon>
        <taxon>Clostridia</taxon>
        <taxon>Lachnospirales</taxon>
        <taxon>Lachnospiraceae</taxon>
        <taxon>Lachnospiraceae incertae sedis</taxon>
        <taxon>Candidatus Limivivens</taxon>
    </lineage>
</organism>
<evidence type="ECO:0000313" key="7">
    <source>
        <dbReference type="EMBL" id="HIQ97852.1"/>
    </source>
</evidence>
<dbReference type="EMBL" id="DVFT01000222">
    <property type="protein sequence ID" value="HIQ97852.1"/>
    <property type="molecule type" value="Genomic_DNA"/>
</dbReference>
<dbReference type="InterPro" id="IPR029753">
    <property type="entry name" value="D-isomer_DH_CS"/>
</dbReference>
<dbReference type="Proteomes" id="UP000886886">
    <property type="component" value="Unassembled WGS sequence"/>
</dbReference>
<reference evidence="7" key="2">
    <citation type="journal article" date="2021" name="PeerJ">
        <title>Extensive microbial diversity within the chicken gut microbiome revealed by metagenomics and culture.</title>
        <authorList>
            <person name="Gilroy R."/>
            <person name="Ravi A."/>
            <person name="Getino M."/>
            <person name="Pursley I."/>
            <person name="Horton D.L."/>
            <person name="Alikhan N.F."/>
            <person name="Baker D."/>
            <person name="Gharbi K."/>
            <person name="Hall N."/>
            <person name="Watson M."/>
            <person name="Adriaenssens E.M."/>
            <person name="Foster-Nyarko E."/>
            <person name="Jarju S."/>
            <person name="Secka A."/>
            <person name="Antonio M."/>
            <person name="Oren A."/>
            <person name="Chaudhuri R.R."/>
            <person name="La Ragione R."/>
            <person name="Hildebrand F."/>
            <person name="Pallen M.J."/>
        </authorList>
    </citation>
    <scope>NUCLEOTIDE SEQUENCE</scope>
    <source>
        <strain evidence="7">ChiSjej3B21-11622</strain>
    </source>
</reference>
<feature type="domain" description="D-isomer specific 2-hydroxyacid dehydrogenase NAD-binding" evidence="6">
    <location>
        <begin position="115"/>
        <end position="288"/>
    </location>
</feature>
<evidence type="ECO:0000256" key="1">
    <source>
        <dbReference type="ARBA" id="ARBA00005854"/>
    </source>
</evidence>
<comment type="caution">
    <text evidence="7">The sequence shown here is derived from an EMBL/GenBank/DDBJ whole genome shotgun (WGS) entry which is preliminary data.</text>
</comment>
<dbReference type="Pfam" id="PF00389">
    <property type="entry name" value="2-Hacid_dh"/>
    <property type="match status" value="1"/>
</dbReference>
<dbReference type="CDD" id="cd12172">
    <property type="entry name" value="PGDH_like_2"/>
    <property type="match status" value="1"/>
</dbReference>
<comment type="similarity">
    <text evidence="1 4">Belongs to the D-isomer specific 2-hydroxyacid dehydrogenase family.</text>
</comment>
<dbReference type="Gene3D" id="3.40.50.720">
    <property type="entry name" value="NAD(P)-binding Rossmann-like Domain"/>
    <property type="match status" value="2"/>
</dbReference>